<dbReference type="Gene3D" id="1.20.5.1930">
    <property type="match status" value="1"/>
</dbReference>
<dbReference type="GO" id="GO:0016020">
    <property type="term" value="C:membrane"/>
    <property type="evidence" value="ECO:0007669"/>
    <property type="project" value="InterPro"/>
</dbReference>
<dbReference type="RefSeq" id="WP_062559100.1">
    <property type="nucleotide sequence ID" value="NZ_CP013341.1"/>
</dbReference>
<dbReference type="InterPro" id="IPR050482">
    <property type="entry name" value="Sensor_HK_TwoCompSys"/>
</dbReference>
<evidence type="ECO:0000256" key="4">
    <source>
        <dbReference type="PROSITE-ProRule" id="PRU00169"/>
    </source>
</evidence>
<dbReference type="SMART" id="SM00387">
    <property type="entry name" value="HATPase_c"/>
    <property type="match status" value="1"/>
</dbReference>
<reference evidence="8 10" key="3">
    <citation type="submission" date="2017-09" db="EMBL/GenBank/DDBJ databases">
        <authorList>
            <person name="Ehlers B."/>
            <person name="Leendertz F.H."/>
        </authorList>
    </citation>
    <scope>NUCLEOTIDE SEQUENCE [LARGE SCALE GENOMIC DNA]</scope>
    <source>
        <strain evidence="8 10">Nm42</strain>
    </source>
</reference>
<evidence type="ECO:0000313" key="7">
    <source>
        <dbReference type="EMBL" id="SDU12747.1"/>
    </source>
</evidence>
<gene>
    <name evidence="7" type="ORF">SAMN05216406_12627</name>
    <name evidence="8" type="ORF">SAMN06297164_3131</name>
</gene>
<dbReference type="SUPFAM" id="SSF55785">
    <property type="entry name" value="PYP-like sensor domain (PAS domain)"/>
    <property type="match status" value="1"/>
</dbReference>
<dbReference type="PROSITE" id="PS50110">
    <property type="entry name" value="RESPONSE_REGULATORY"/>
    <property type="match status" value="1"/>
</dbReference>
<evidence type="ECO:0000313" key="10">
    <source>
        <dbReference type="Proteomes" id="UP000219335"/>
    </source>
</evidence>
<dbReference type="SUPFAM" id="SSF55874">
    <property type="entry name" value="ATPase domain of HSP90 chaperone/DNA topoisomerase II/histidine kinase"/>
    <property type="match status" value="1"/>
</dbReference>
<reference evidence="9" key="1">
    <citation type="submission" date="2016-10" db="EMBL/GenBank/DDBJ databases">
        <authorList>
            <person name="Varghese N."/>
            <person name="Submissions S."/>
        </authorList>
    </citation>
    <scope>NUCLEOTIDE SEQUENCE [LARGE SCALE GENOMIC DNA]</scope>
    <source>
        <strain evidence="9">Nm10</strain>
    </source>
</reference>
<dbReference type="PROSITE" id="PS50112">
    <property type="entry name" value="PAS"/>
    <property type="match status" value="1"/>
</dbReference>
<name>A0A0S3AJX2_9PROT</name>
<evidence type="ECO:0000313" key="8">
    <source>
        <dbReference type="EMBL" id="SOD21051.1"/>
    </source>
</evidence>
<dbReference type="InterPro" id="IPR036890">
    <property type="entry name" value="HATPase_C_sf"/>
</dbReference>
<sequence length="523" mass="59094">MVNEEKLKILLIEHSAEDADVVLKILSQSGFRINYQCVTTTEDLQEALKIQDWNVILSDYALPRFNACDVIKLIKNQGLDTPLIIISSNVGEEAAASIMALGAYDFMMKTNLARLVPVIRRSLREANNYQRFITAQTALQKSEALFQAITSNLPGVVFQFQLSSNDQASFPYVSDASETLLGLSPQKLMSNPELFPELILAEDKESYCQLMMTSAEQLSTWNWEGCIQVKGDSDIKWISLRATPRRMLDGVMLWDGIMINITRNKLAEREITRSREQLAELSSYLQKVKEQERARIAREIHDDIGGTLTAIKCELFPCMDKTARKLEFYQQKAKSIELLVDRVIDSTRRISLDLRPGILDCGIVAAVQWQAKEFSDRTGIVCRVSCDNDEISLDADLAIAIFRVFQETLTNISKHANASRIQVKLVELEGLVLLEVIDNGCGITEIDMKKQDSFGIRGMRERCLQLKGNFHISGESEKGTRVTILIPTGDSECHSEQSYDLNNKFKEFSQSESVRKRKQISLL</sequence>
<feature type="modified residue" description="4-aspartylphosphate" evidence="4">
    <location>
        <position position="59"/>
    </location>
</feature>
<accession>A0A0S3AJX2</accession>
<dbReference type="GO" id="GO:0000155">
    <property type="term" value="F:phosphorelay sensor kinase activity"/>
    <property type="evidence" value="ECO:0007669"/>
    <property type="project" value="InterPro"/>
</dbReference>
<proteinExistence type="predicted"/>
<dbReference type="InterPro" id="IPR001789">
    <property type="entry name" value="Sig_transdc_resp-reg_receiver"/>
</dbReference>
<feature type="domain" description="PAS" evidence="6">
    <location>
        <begin position="142"/>
        <end position="218"/>
    </location>
</feature>
<dbReference type="InterPro" id="IPR000014">
    <property type="entry name" value="PAS"/>
</dbReference>
<keyword evidence="2" id="KW-0418">Kinase</keyword>
<evidence type="ECO:0000259" key="6">
    <source>
        <dbReference type="PROSITE" id="PS50112"/>
    </source>
</evidence>
<dbReference type="PANTHER" id="PTHR24421">
    <property type="entry name" value="NITRATE/NITRITE SENSOR PROTEIN NARX-RELATED"/>
    <property type="match status" value="1"/>
</dbReference>
<dbReference type="Proteomes" id="UP000182882">
    <property type="component" value="Unassembled WGS sequence"/>
</dbReference>
<reference evidence="7" key="2">
    <citation type="submission" date="2016-10" db="EMBL/GenBank/DDBJ databases">
        <authorList>
            <person name="de Groot N.N."/>
        </authorList>
    </citation>
    <scope>NUCLEOTIDE SEQUENCE [LARGE SCALE GENOMIC DNA]</scope>
    <source>
        <strain evidence="7">Nm10</strain>
    </source>
</reference>
<organism evidence="7 9">
    <name type="scientific">Nitrosomonas ureae</name>
    <dbReference type="NCBI Taxonomy" id="44577"/>
    <lineage>
        <taxon>Bacteria</taxon>
        <taxon>Pseudomonadati</taxon>
        <taxon>Pseudomonadota</taxon>
        <taxon>Betaproteobacteria</taxon>
        <taxon>Nitrosomonadales</taxon>
        <taxon>Nitrosomonadaceae</taxon>
        <taxon>Nitrosomonas</taxon>
    </lineage>
</organism>
<dbReference type="InterPro" id="IPR003594">
    <property type="entry name" value="HATPase_dom"/>
</dbReference>
<evidence type="ECO:0000256" key="3">
    <source>
        <dbReference type="ARBA" id="ARBA00023012"/>
    </source>
</evidence>
<dbReference type="Proteomes" id="UP000219335">
    <property type="component" value="Unassembled WGS sequence"/>
</dbReference>
<dbReference type="Gene3D" id="3.30.450.20">
    <property type="entry name" value="PAS domain"/>
    <property type="match status" value="1"/>
</dbReference>
<dbReference type="GO" id="GO:0046983">
    <property type="term" value="F:protein dimerization activity"/>
    <property type="evidence" value="ECO:0007669"/>
    <property type="project" value="InterPro"/>
</dbReference>
<dbReference type="CDD" id="cd00130">
    <property type="entry name" value="PAS"/>
    <property type="match status" value="1"/>
</dbReference>
<dbReference type="InterPro" id="IPR011006">
    <property type="entry name" value="CheY-like_superfamily"/>
</dbReference>
<dbReference type="Pfam" id="PF00072">
    <property type="entry name" value="Response_reg"/>
    <property type="match status" value="1"/>
</dbReference>
<keyword evidence="4" id="KW-0597">Phosphoprotein</keyword>
<keyword evidence="9" id="KW-1185">Reference proteome</keyword>
<dbReference type="Pfam" id="PF02518">
    <property type="entry name" value="HATPase_c"/>
    <property type="match status" value="1"/>
</dbReference>
<keyword evidence="3" id="KW-0902">Two-component regulatory system</keyword>
<dbReference type="EMBL" id="FNLN01000026">
    <property type="protein sequence ID" value="SDU12747.1"/>
    <property type="molecule type" value="Genomic_DNA"/>
</dbReference>
<feature type="domain" description="Response regulatory" evidence="5">
    <location>
        <begin position="8"/>
        <end position="124"/>
    </location>
</feature>
<dbReference type="InterPro" id="IPR011712">
    <property type="entry name" value="Sig_transdc_His_kin_sub3_dim/P"/>
</dbReference>
<dbReference type="Gene3D" id="3.30.565.10">
    <property type="entry name" value="Histidine kinase-like ATPase, C-terminal domain"/>
    <property type="match status" value="1"/>
</dbReference>
<dbReference type="PANTHER" id="PTHR24421:SF59">
    <property type="entry name" value="OXYGEN SENSOR HISTIDINE KINASE NREB"/>
    <property type="match status" value="1"/>
</dbReference>
<dbReference type="AlphaFoldDB" id="A0A0S3AJX2"/>
<dbReference type="Gene3D" id="3.40.50.2300">
    <property type="match status" value="1"/>
</dbReference>
<evidence type="ECO:0000313" key="9">
    <source>
        <dbReference type="Proteomes" id="UP000182882"/>
    </source>
</evidence>
<dbReference type="InterPro" id="IPR035965">
    <property type="entry name" value="PAS-like_dom_sf"/>
</dbReference>
<evidence type="ECO:0000256" key="1">
    <source>
        <dbReference type="ARBA" id="ARBA00022679"/>
    </source>
</evidence>
<protein>
    <submittedName>
        <fullName evidence="7">PAS fold-containing protein</fullName>
    </submittedName>
</protein>
<evidence type="ECO:0000256" key="2">
    <source>
        <dbReference type="ARBA" id="ARBA00022777"/>
    </source>
</evidence>
<evidence type="ECO:0000259" key="5">
    <source>
        <dbReference type="PROSITE" id="PS50110"/>
    </source>
</evidence>
<dbReference type="SUPFAM" id="SSF52172">
    <property type="entry name" value="CheY-like"/>
    <property type="match status" value="1"/>
</dbReference>
<dbReference type="KEGG" id="nur:ATY38_09565"/>
<dbReference type="CDD" id="cd00156">
    <property type="entry name" value="REC"/>
    <property type="match status" value="1"/>
</dbReference>
<dbReference type="EMBL" id="OCMU01000002">
    <property type="protein sequence ID" value="SOD21051.1"/>
    <property type="molecule type" value="Genomic_DNA"/>
</dbReference>
<keyword evidence="1" id="KW-0808">Transferase</keyword>
<dbReference type="CDD" id="cd16917">
    <property type="entry name" value="HATPase_UhpB-NarQ-NarX-like"/>
    <property type="match status" value="1"/>
</dbReference>
<dbReference type="SMART" id="SM00448">
    <property type="entry name" value="REC"/>
    <property type="match status" value="1"/>
</dbReference>
<dbReference type="Pfam" id="PF07730">
    <property type="entry name" value="HisKA_3"/>
    <property type="match status" value="1"/>
</dbReference>